<organism evidence="4 5">
    <name type="scientific">Morella rubra</name>
    <name type="common">Chinese bayberry</name>
    <dbReference type="NCBI Taxonomy" id="262757"/>
    <lineage>
        <taxon>Eukaryota</taxon>
        <taxon>Viridiplantae</taxon>
        <taxon>Streptophyta</taxon>
        <taxon>Embryophyta</taxon>
        <taxon>Tracheophyta</taxon>
        <taxon>Spermatophyta</taxon>
        <taxon>Magnoliopsida</taxon>
        <taxon>eudicotyledons</taxon>
        <taxon>Gunneridae</taxon>
        <taxon>Pentapetalae</taxon>
        <taxon>rosids</taxon>
        <taxon>fabids</taxon>
        <taxon>Fagales</taxon>
        <taxon>Myricaceae</taxon>
        <taxon>Morella</taxon>
    </lineage>
</organism>
<dbReference type="OrthoDB" id="10265171at2759"/>
<evidence type="ECO:0000259" key="3">
    <source>
        <dbReference type="Pfam" id="PF05030"/>
    </source>
</evidence>
<keyword evidence="5" id="KW-1185">Reference proteome</keyword>
<comment type="caution">
    <text evidence="4">The sequence shown here is derived from an EMBL/GenBank/DDBJ whole genome shotgun (WGS) entry which is preliminary data.</text>
</comment>
<evidence type="ECO:0000313" key="4">
    <source>
        <dbReference type="EMBL" id="KAB1219721.1"/>
    </source>
</evidence>
<protein>
    <submittedName>
        <fullName evidence="4">GRF1-interacting factor 3</fullName>
    </submittedName>
</protein>
<feature type="domain" description="SS18 N-terminal" evidence="3">
    <location>
        <begin position="18"/>
        <end position="74"/>
    </location>
</feature>
<dbReference type="EMBL" id="RXIC02000021">
    <property type="protein sequence ID" value="KAB1219721.1"/>
    <property type="molecule type" value="Genomic_DNA"/>
</dbReference>
<accession>A0A6A1W3D6</accession>
<evidence type="ECO:0000313" key="5">
    <source>
        <dbReference type="Proteomes" id="UP000516437"/>
    </source>
</evidence>
<reference evidence="4 5" key="1">
    <citation type="journal article" date="2019" name="Plant Biotechnol. J.">
        <title>The red bayberry genome and genetic basis of sex determination.</title>
        <authorList>
            <person name="Jia H.M."/>
            <person name="Jia H.J."/>
            <person name="Cai Q.L."/>
            <person name="Wang Y."/>
            <person name="Zhao H.B."/>
            <person name="Yang W.F."/>
            <person name="Wang G.Y."/>
            <person name="Li Y.H."/>
            <person name="Zhan D.L."/>
            <person name="Shen Y.T."/>
            <person name="Niu Q.F."/>
            <person name="Chang L."/>
            <person name="Qiu J."/>
            <person name="Zhao L."/>
            <person name="Xie H.B."/>
            <person name="Fu W.Y."/>
            <person name="Jin J."/>
            <person name="Li X.W."/>
            <person name="Jiao Y."/>
            <person name="Zhou C.C."/>
            <person name="Tu T."/>
            <person name="Chai C.Y."/>
            <person name="Gao J.L."/>
            <person name="Fan L.J."/>
            <person name="van de Weg E."/>
            <person name="Wang J.Y."/>
            <person name="Gao Z.S."/>
        </authorList>
    </citation>
    <scope>NUCLEOTIDE SEQUENCE [LARGE SCALE GENOMIC DNA]</scope>
    <source>
        <tissue evidence="4">Leaves</tissue>
    </source>
</reference>
<evidence type="ECO:0000256" key="2">
    <source>
        <dbReference type="SAM" id="MobiDB-lite"/>
    </source>
</evidence>
<proteinExistence type="inferred from homology"/>
<sequence>MQQPQQMIQMMPSFPPTNITTEQIQKYLDENKKLILAILDNQNLGKLAECAQYQAQLQKNLMYLAAIADAQPQTPTMPTQMAPHPALQQGGYYMQHPQAAAMGQQPGIFPQKLPLQFNNPHAIQDPQQQLHQQHQQAIQGQMGMRTGGANNGLHPMHTDATHGGGSSGGGPIPGPNDVRGGSKQDGSEVGAGGADGQGTSVAVHGSGDGESSYLKGSEEAK</sequence>
<evidence type="ECO:0000256" key="1">
    <source>
        <dbReference type="ARBA" id="ARBA00007945"/>
    </source>
</evidence>
<dbReference type="Proteomes" id="UP000516437">
    <property type="component" value="Chromosome 3"/>
</dbReference>
<dbReference type="Pfam" id="PF05030">
    <property type="entry name" value="SSXT"/>
    <property type="match status" value="1"/>
</dbReference>
<feature type="compositionally biased region" description="Low complexity" evidence="2">
    <location>
        <begin position="125"/>
        <end position="144"/>
    </location>
</feature>
<feature type="region of interest" description="Disordered" evidence="2">
    <location>
        <begin position="125"/>
        <end position="221"/>
    </location>
</feature>
<dbReference type="InterPro" id="IPR007726">
    <property type="entry name" value="SS18_N"/>
</dbReference>
<dbReference type="AlphaFoldDB" id="A0A6A1W3D6"/>
<name>A0A6A1W3D6_9ROSI</name>
<gene>
    <name evidence="4" type="ORF">CJ030_MR3G019174</name>
</gene>
<feature type="compositionally biased region" description="Gly residues" evidence="2">
    <location>
        <begin position="162"/>
        <end position="171"/>
    </location>
</feature>
<comment type="similarity">
    <text evidence="1">Belongs to the SS18 family.</text>
</comment>